<dbReference type="AlphaFoldDB" id="A0A563VTY7"/>
<name>A0A563VTY7_9CYAN</name>
<dbReference type="EMBL" id="CAACVJ010000214">
    <property type="protein sequence ID" value="VEP14854.1"/>
    <property type="molecule type" value="Genomic_DNA"/>
</dbReference>
<dbReference type="Proteomes" id="UP000320055">
    <property type="component" value="Unassembled WGS sequence"/>
</dbReference>
<sequence length="164" mass="18203">MNTTTTYQIEGNLIGFDLAIELKSGEFKGQSASDFRLAKNQKLEDEIAIAFGYAKAYWTEFQVRLAQDKTETATSITREYWAVRLLKLLGYELTYQAQASVVEGQTFAISHRAEPGEDKPPVHIIGSRLCLGARSLASYADAGSHRKLEQRSGKPRDDDVSPNG</sequence>
<evidence type="ECO:0000313" key="3">
    <source>
        <dbReference type="Proteomes" id="UP000320055"/>
    </source>
</evidence>
<gene>
    <name evidence="2" type="ORF">H1P_2910015</name>
</gene>
<evidence type="ECO:0000256" key="1">
    <source>
        <dbReference type="SAM" id="MobiDB-lite"/>
    </source>
</evidence>
<keyword evidence="3" id="KW-1185">Reference proteome</keyword>
<evidence type="ECO:0000313" key="2">
    <source>
        <dbReference type="EMBL" id="VEP14854.1"/>
    </source>
</evidence>
<reference evidence="2 3" key="1">
    <citation type="submission" date="2019-01" db="EMBL/GenBank/DDBJ databases">
        <authorList>
            <person name="Brito A."/>
        </authorList>
    </citation>
    <scope>NUCLEOTIDE SEQUENCE [LARGE SCALE GENOMIC DNA]</scope>
    <source>
        <strain evidence="2">1</strain>
    </source>
</reference>
<accession>A0A563VTY7</accession>
<organism evidence="2 3">
    <name type="scientific">Hyella patelloides LEGE 07179</name>
    <dbReference type="NCBI Taxonomy" id="945734"/>
    <lineage>
        <taxon>Bacteria</taxon>
        <taxon>Bacillati</taxon>
        <taxon>Cyanobacteriota</taxon>
        <taxon>Cyanophyceae</taxon>
        <taxon>Pleurocapsales</taxon>
        <taxon>Hyellaceae</taxon>
        <taxon>Hyella</taxon>
    </lineage>
</organism>
<protein>
    <submittedName>
        <fullName evidence="2">Uncharacterized protein</fullName>
    </submittedName>
</protein>
<proteinExistence type="predicted"/>
<feature type="region of interest" description="Disordered" evidence="1">
    <location>
        <begin position="141"/>
        <end position="164"/>
    </location>
</feature>
<feature type="compositionally biased region" description="Basic and acidic residues" evidence="1">
    <location>
        <begin position="143"/>
        <end position="164"/>
    </location>
</feature>